<proteinExistence type="predicted"/>
<sequence>MATPTVTHHRHQRWSPNELSTELIVLILRQLGDVDSRSLSVARLVSARFNAIVTPMKYHTLRVTQNIIMPQADIRFPEGIANICAHTRHVRVDSDLNAEHVKRLLDKIERLSSLRYLLSFLICAFRRQHAKGNPETVGVTCKMICVKLYIENLPLQDFRSERHNPYLRAIPTEILVSLMMATPAPPLTARVESLKDLLLSSRRLETFWYDDRGQGTRFEFSDNERLPAFKELSLRSYDWNHSSAAVGRHWDFSEIRCLSMVDVPLGLFLSSISFADFRRLETLRLVDFNTHLPDRRLDITRSQYFLIKQIQGLIDLDIICQTESFPIDGILKHGHSLRVLRFRDYTGFGDEHRRCPTIKLEALDVMARELVNIRTLELDMDEGCCESHYFLLALCNFHQLNTLTLHTQTSLNPAMDMDTSVDHDRKRAMEIFSLLIQGKQAALWRSITINVGGWKPIMARRFSAPWRELHTRGVYAERCFIMEKQENGMFAVREEFPIRAS</sequence>
<name>A0ACC1PKE6_9PEZI</name>
<comment type="caution">
    <text evidence="1">The sequence shown here is derived from an EMBL/GenBank/DDBJ whole genome shotgun (WGS) entry which is preliminary data.</text>
</comment>
<dbReference type="EMBL" id="JAPDGR010000202">
    <property type="protein sequence ID" value="KAJ2993744.1"/>
    <property type="molecule type" value="Genomic_DNA"/>
</dbReference>
<reference evidence="1" key="1">
    <citation type="submission" date="2022-10" db="EMBL/GenBank/DDBJ databases">
        <title>Genome Sequence of Xylaria curta.</title>
        <authorList>
            <person name="Buettner E."/>
        </authorList>
    </citation>
    <scope>NUCLEOTIDE SEQUENCE</scope>
    <source>
        <strain evidence="1">Babe10</strain>
    </source>
</reference>
<gene>
    <name evidence="1" type="ORF">NUW58_g1750</name>
</gene>
<protein>
    <submittedName>
        <fullName evidence="1">Uncharacterized protein</fullName>
    </submittedName>
</protein>
<dbReference type="Proteomes" id="UP001143856">
    <property type="component" value="Unassembled WGS sequence"/>
</dbReference>
<keyword evidence="2" id="KW-1185">Reference proteome</keyword>
<evidence type="ECO:0000313" key="2">
    <source>
        <dbReference type="Proteomes" id="UP001143856"/>
    </source>
</evidence>
<accession>A0ACC1PKE6</accession>
<evidence type="ECO:0000313" key="1">
    <source>
        <dbReference type="EMBL" id="KAJ2993744.1"/>
    </source>
</evidence>
<organism evidence="1 2">
    <name type="scientific">Xylaria curta</name>
    <dbReference type="NCBI Taxonomy" id="42375"/>
    <lineage>
        <taxon>Eukaryota</taxon>
        <taxon>Fungi</taxon>
        <taxon>Dikarya</taxon>
        <taxon>Ascomycota</taxon>
        <taxon>Pezizomycotina</taxon>
        <taxon>Sordariomycetes</taxon>
        <taxon>Xylariomycetidae</taxon>
        <taxon>Xylariales</taxon>
        <taxon>Xylariaceae</taxon>
        <taxon>Xylaria</taxon>
    </lineage>
</organism>